<keyword evidence="16" id="KW-1185">Reference proteome</keyword>
<evidence type="ECO:0000256" key="2">
    <source>
        <dbReference type="ARBA" id="ARBA00004496"/>
    </source>
</evidence>
<evidence type="ECO:0000256" key="12">
    <source>
        <dbReference type="ARBA" id="ARBA00023288"/>
    </source>
</evidence>
<dbReference type="SUPFAM" id="SSF48371">
    <property type="entry name" value="ARM repeat"/>
    <property type="match status" value="1"/>
</dbReference>
<dbReference type="Pfam" id="PF17900">
    <property type="entry name" value="Peptidase_M1_N"/>
    <property type="match status" value="1"/>
</dbReference>
<dbReference type="GO" id="GO:0005886">
    <property type="term" value="C:plasma membrane"/>
    <property type="evidence" value="ECO:0007669"/>
    <property type="project" value="UniProtKB-SubCell"/>
</dbReference>
<dbReference type="PANTHER" id="PTHR45726:SF3">
    <property type="entry name" value="LEUKOTRIENE A-4 HYDROLASE"/>
    <property type="match status" value="1"/>
</dbReference>
<evidence type="ECO:0000256" key="1">
    <source>
        <dbReference type="ARBA" id="ARBA00001947"/>
    </source>
</evidence>
<evidence type="ECO:0000313" key="16">
    <source>
        <dbReference type="Proteomes" id="UP000078542"/>
    </source>
</evidence>
<evidence type="ECO:0000256" key="4">
    <source>
        <dbReference type="ARBA" id="ARBA00010136"/>
    </source>
</evidence>
<dbReference type="SUPFAM" id="SSF55486">
    <property type="entry name" value="Metalloproteases ('zincins'), catalytic domain"/>
    <property type="match status" value="1"/>
</dbReference>
<dbReference type="PRINTS" id="PR00756">
    <property type="entry name" value="ALADIPTASE"/>
</dbReference>
<keyword evidence="9 15" id="KW-0378">Hydrolase</keyword>
<dbReference type="EMBL" id="KQ978245">
    <property type="protein sequence ID" value="KYM96028.1"/>
    <property type="molecule type" value="Genomic_DNA"/>
</dbReference>
<organism evidence="15 16">
    <name type="scientific">Cyphomyrmex costatus</name>
    <dbReference type="NCBI Taxonomy" id="456900"/>
    <lineage>
        <taxon>Eukaryota</taxon>
        <taxon>Metazoa</taxon>
        <taxon>Ecdysozoa</taxon>
        <taxon>Arthropoda</taxon>
        <taxon>Hexapoda</taxon>
        <taxon>Insecta</taxon>
        <taxon>Pterygota</taxon>
        <taxon>Neoptera</taxon>
        <taxon>Endopterygota</taxon>
        <taxon>Hymenoptera</taxon>
        <taxon>Apocrita</taxon>
        <taxon>Aculeata</taxon>
        <taxon>Formicoidea</taxon>
        <taxon>Formicidae</taxon>
        <taxon>Myrmicinae</taxon>
        <taxon>Cyphomyrmex</taxon>
    </lineage>
</organism>
<dbReference type="Gene3D" id="2.60.40.1730">
    <property type="entry name" value="tricorn interacting facor f3 domain"/>
    <property type="match status" value="1"/>
</dbReference>
<evidence type="ECO:0000256" key="8">
    <source>
        <dbReference type="ARBA" id="ARBA00022723"/>
    </source>
</evidence>
<keyword evidence="6" id="KW-0336">GPI-anchor</keyword>
<evidence type="ECO:0000256" key="7">
    <source>
        <dbReference type="ARBA" id="ARBA00022670"/>
    </source>
</evidence>
<dbReference type="Gene3D" id="1.10.390.10">
    <property type="entry name" value="Neutral Protease Domain 2"/>
    <property type="match status" value="1"/>
</dbReference>
<dbReference type="InterPro" id="IPR034015">
    <property type="entry name" value="M1_LTA4H"/>
</dbReference>
<dbReference type="GO" id="GO:0004301">
    <property type="term" value="F:epoxide hydrolase activity"/>
    <property type="evidence" value="ECO:0007669"/>
    <property type="project" value="TreeGrafter"/>
</dbReference>
<dbReference type="STRING" id="456900.A0A151IA30"/>
<dbReference type="InterPro" id="IPR001930">
    <property type="entry name" value="Peptidase_M1"/>
</dbReference>
<dbReference type="Gene3D" id="1.25.40.320">
    <property type="entry name" value="Peptidase M1, leukotriene A4 hydrolase/aminopeptidase C-terminal domain"/>
    <property type="match status" value="1"/>
</dbReference>
<dbReference type="SUPFAM" id="SSF63737">
    <property type="entry name" value="Leukotriene A4 hydrolase N-terminal domain"/>
    <property type="match status" value="1"/>
</dbReference>
<sequence length="542" mass="63352">MTINYIFCSYKIRIEYKTRKDSLALYWLRSDQTSDGTHPFLLTNNQFTNARGIFPCQDSPEIRFTYTAKISVSKAIRIIVGGRQCKSIIKGDQDHRTHIFYETNPMPSYAIIIMAGSLMSSKHNNFITLWAEEKHFMQSKKVLKFCKHAINITNELCGFPIQDEFNICVLPSNIPEIELQCRTMIFVSSTLLDEDPIFMCDTIARKIAQSWAGGLVTCRNFQHLWLIKSFSIFISSKILQSRYRFTKQITFMRKRIFFDLNIKMRLYGIDSQQKLVPSLTDILPKNITKSVPDEVGYYLLDSLQKDLGGSTVFAQYLKHYMQTFCYQSIDTFDWKDHLFSYFDSKHEILISRLDKWLYKLNLVSVYDDLYDSVQNLCEILTQQWITTNTTDKFSSELTDILLYDDIFKMYFLNYLYASPIALPIGKLDQRTLQSNTYISHIFCRFLLLSLYIRNEWEVMVHPALKFAREYCASTFACPIFHDLYKLEQTRGEAISGFTAIVEKKSKMLPQTMEDIASVLKINLKDIYKLISEESTSHVRTDQ</sequence>
<dbReference type="PANTHER" id="PTHR45726">
    <property type="entry name" value="LEUKOTRIENE A-4 HYDROLASE"/>
    <property type="match status" value="1"/>
</dbReference>
<dbReference type="Proteomes" id="UP000078542">
    <property type="component" value="Unassembled WGS sequence"/>
</dbReference>
<evidence type="ECO:0000256" key="11">
    <source>
        <dbReference type="ARBA" id="ARBA00023049"/>
    </source>
</evidence>
<dbReference type="Pfam" id="PF01433">
    <property type="entry name" value="Peptidase_M1"/>
    <property type="match status" value="1"/>
</dbReference>
<evidence type="ECO:0000256" key="10">
    <source>
        <dbReference type="ARBA" id="ARBA00022833"/>
    </source>
</evidence>
<accession>A0A151IA30</accession>
<keyword evidence="8" id="KW-0479">Metal-binding</keyword>
<keyword evidence="6" id="KW-0472">Membrane</keyword>
<dbReference type="InterPro" id="IPR042097">
    <property type="entry name" value="Aminopeptidase_N-like_N_sf"/>
</dbReference>
<name>A0A151IA30_9HYME</name>
<feature type="domain" description="Aminopeptidase N-like N-terminal" evidence="14">
    <location>
        <begin position="8"/>
        <end position="109"/>
    </location>
</feature>
<keyword evidence="6" id="KW-0325">Glycoprotein</keyword>
<evidence type="ECO:0000256" key="9">
    <source>
        <dbReference type="ARBA" id="ARBA00022801"/>
    </source>
</evidence>
<dbReference type="GO" id="GO:0008237">
    <property type="term" value="F:metallopeptidase activity"/>
    <property type="evidence" value="ECO:0007669"/>
    <property type="project" value="UniProtKB-KW"/>
</dbReference>
<evidence type="ECO:0000256" key="5">
    <source>
        <dbReference type="ARBA" id="ARBA00022490"/>
    </source>
</evidence>
<comment type="cofactor">
    <cofactor evidence="1">
        <name>Zn(2+)</name>
        <dbReference type="ChEBI" id="CHEBI:29105"/>
    </cofactor>
</comment>
<proteinExistence type="inferred from homology"/>
<dbReference type="InterPro" id="IPR038502">
    <property type="entry name" value="M1_LTA-4_hydro/amino_C_sf"/>
</dbReference>
<dbReference type="GO" id="GO:0004177">
    <property type="term" value="F:aminopeptidase activity"/>
    <property type="evidence" value="ECO:0007669"/>
    <property type="project" value="TreeGrafter"/>
</dbReference>
<dbReference type="InterPro" id="IPR045357">
    <property type="entry name" value="Aminopeptidase_N-like_N"/>
</dbReference>
<dbReference type="GO" id="GO:0098552">
    <property type="term" value="C:side of membrane"/>
    <property type="evidence" value="ECO:0007669"/>
    <property type="project" value="UniProtKB-KW"/>
</dbReference>
<protein>
    <submittedName>
        <fullName evidence="15">Leukotriene A-4 hydrolase</fullName>
    </submittedName>
</protein>
<evidence type="ECO:0000256" key="3">
    <source>
        <dbReference type="ARBA" id="ARBA00004609"/>
    </source>
</evidence>
<dbReference type="GO" id="GO:0006508">
    <property type="term" value="P:proteolysis"/>
    <property type="evidence" value="ECO:0007669"/>
    <property type="project" value="UniProtKB-KW"/>
</dbReference>
<dbReference type="GO" id="GO:0043171">
    <property type="term" value="P:peptide catabolic process"/>
    <property type="evidence" value="ECO:0007669"/>
    <property type="project" value="TreeGrafter"/>
</dbReference>
<keyword evidence="11" id="KW-0482">Metalloprotease</keyword>
<keyword evidence="5" id="KW-0963">Cytoplasm</keyword>
<feature type="domain" description="Peptidase M1 membrane alanine aminopeptidase" evidence="13">
    <location>
        <begin position="199"/>
        <end position="340"/>
    </location>
</feature>
<keyword evidence="12" id="KW-0449">Lipoprotein</keyword>
<evidence type="ECO:0000259" key="13">
    <source>
        <dbReference type="Pfam" id="PF01433"/>
    </source>
</evidence>
<dbReference type="Gene3D" id="3.30.2010.30">
    <property type="match status" value="1"/>
</dbReference>
<comment type="similarity">
    <text evidence="4">Belongs to the peptidase M1 family.</text>
</comment>
<dbReference type="AlphaFoldDB" id="A0A151IA30"/>
<evidence type="ECO:0000259" key="14">
    <source>
        <dbReference type="Pfam" id="PF17900"/>
    </source>
</evidence>
<keyword evidence="7" id="KW-0645">Protease</keyword>
<evidence type="ECO:0000256" key="6">
    <source>
        <dbReference type="ARBA" id="ARBA00022622"/>
    </source>
</evidence>
<reference evidence="15 16" key="1">
    <citation type="submission" date="2016-03" db="EMBL/GenBank/DDBJ databases">
        <title>Cyphomyrmex costatus WGS genome.</title>
        <authorList>
            <person name="Nygaard S."/>
            <person name="Hu H."/>
            <person name="Boomsma J."/>
            <person name="Zhang G."/>
        </authorList>
    </citation>
    <scope>NUCLEOTIDE SEQUENCE [LARGE SCALE GENOMIC DNA]</scope>
    <source>
        <strain evidence="15">MS0001</strain>
        <tissue evidence="15">Whole body</tissue>
    </source>
</reference>
<comment type="subcellular location">
    <subcellularLocation>
        <location evidence="3">Cell membrane</location>
        <topology evidence="3">Lipid-anchor</topology>
        <topology evidence="3">GPI-anchor</topology>
    </subcellularLocation>
    <subcellularLocation>
        <location evidence="2">Cytoplasm</location>
    </subcellularLocation>
</comment>
<dbReference type="InterPro" id="IPR016024">
    <property type="entry name" value="ARM-type_fold"/>
</dbReference>
<evidence type="ECO:0000313" key="15">
    <source>
        <dbReference type="EMBL" id="KYM96028.1"/>
    </source>
</evidence>
<dbReference type="GO" id="GO:0008270">
    <property type="term" value="F:zinc ion binding"/>
    <property type="evidence" value="ECO:0007669"/>
    <property type="project" value="InterPro"/>
</dbReference>
<dbReference type="GO" id="GO:0005829">
    <property type="term" value="C:cytosol"/>
    <property type="evidence" value="ECO:0007669"/>
    <property type="project" value="TreeGrafter"/>
</dbReference>
<dbReference type="InterPro" id="IPR014782">
    <property type="entry name" value="Peptidase_M1_dom"/>
</dbReference>
<dbReference type="InterPro" id="IPR027268">
    <property type="entry name" value="Peptidase_M4/M1_CTD_sf"/>
</dbReference>
<keyword evidence="10" id="KW-0862">Zinc</keyword>
<gene>
    <name evidence="15" type="ORF">ALC62_13322</name>
</gene>